<evidence type="ECO:0000256" key="2">
    <source>
        <dbReference type="SAM" id="Phobius"/>
    </source>
</evidence>
<keyword evidence="2" id="KW-0812">Transmembrane</keyword>
<feature type="transmembrane region" description="Helical" evidence="2">
    <location>
        <begin position="221"/>
        <end position="247"/>
    </location>
</feature>
<dbReference type="EMBL" id="MHKO01000025">
    <property type="protein sequence ID" value="OGY92285.1"/>
    <property type="molecule type" value="Genomic_DNA"/>
</dbReference>
<comment type="caution">
    <text evidence="3">The sequence shown here is derived from an EMBL/GenBank/DDBJ whole genome shotgun (WGS) entry which is preliminary data.</text>
</comment>
<name>A0A1G2BSY7_9BACT</name>
<evidence type="ECO:0008006" key="5">
    <source>
        <dbReference type="Google" id="ProtNLM"/>
    </source>
</evidence>
<keyword evidence="2" id="KW-1133">Transmembrane helix</keyword>
<dbReference type="AlphaFoldDB" id="A0A1G2BSY7"/>
<sequence length="923" mass="101982">MASKTSATLAQQKKPKDESSHLQFSITKNVSHHDDYGTLVKKRGFEHKKTLHEKELADEVARQGFWEEKIIKNEKGFMAVETVKVKQAKHKRSPYVVKLASEKPTAKNGKTESGEWLGEVERLRKEAGSLYKDRAQKVRVDFLRQERAKFSSTDALKLFKRLPAGVLVWLFEFILSIPLGFLLLIQLLLKIIEKASQLAAGVGLWAGRAIIWLIKETFLGLITLIKATIVIPLKLVSLICLVVYHLMASGGNVLKRGLKEILWIVKNFISALARAPIYFLKRALMMMVLGLIALAPLKFISQSAAEVRLWRGQVLGSARQALAALGQASGATAPLQEARLKFSEARDSLNDVNLVLRGILKLTPQGQGAEALLTAGEELTQAGQYIAAAIAPFVGQTKREGEVISAINNLSSSLTLSAPHLRRAREELSGVDANLIPETYRERFAAMRELLPAIEQSTIEFVGLAGQLTEILGGRGERRYAVLFQNNNELRPAGGFIGSLALVTVHNGRVSKIEVPGGGSYDFQGYLTKQILSPKPLSLINAHWQLQDANWYPDWPTSAEKVAWFLENSGESSVDGVIAVQATVLQKLLAILGPVEFPEYKDTLTADNVIKAIQAAVELKYDKKENKPKQYIGELAPKVIDKILASTAGQFINLFGLVQQGVAEKEILFYFRDQKLNQEFISRGWEPTIVAADLDYLSVIHANIGGGKTDGVIEESWKQTVMIDENGETEVKLVIKRHHRGDPGDRFEKFNNVDFARVYAPEGSELISASGFNPPAASSFEKAEPNYLPDEELSKIEGKVIIDEASGTRINSEFGKTVFGNWLQVNPGNTAIATIRYRLPFKIKPFNPYDAKARGGYSLLIQKQAGARPIDYEVTVEYPEQWGIEWKKITGEATLQTGAPGLAIFTGILAKDSGFALLFAKNK</sequence>
<dbReference type="Pfam" id="PF13196">
    <property type="entry name" value="DUF4012"/>
    <property type="match status" value="1"/>
</dbReference>
<dbReference type="InterPro" id="IPR025101">
    <property type="entry name" value="DUF4012"/>
</dbReference>
<accession>A0A1G2BSY7</accession>
<feature type="region of interest" description="Disordered" evidence="1">
    <location>
        <begin position="1"/>
        <end position="22"/>
    </location>
</feature>
<evidence type="ECO:0000313" key="4">
    <source>
        <dbReference type="Proteomes" id="UP000178109"/>
    </source>
</evidence>
<dbReference type="STRING" id="1798553.A3H70_03545"/>
<organism evidence="3 4">
    <name type="scientific">Candidatus Komeilibacteria bacterium RIFCSPLOWO2_02_FULL_48_11</name>
    <dbReference type="NCBI Taxonomy" id="1798553"/>
    <lineage>
        <taxon>Bacteria</taxon>
        <taxon>Candidatus Komeiliibacteriota</taxon>
    </lineage>
</organism>
<evidence type="ECO:0000256" key="1">
    <source>
        <dbReference type="SAM" id="MobiDB-lite"/>
    </source>
</evidence>
<feature type="transmembrane region" description="Helical" evidence="2">
    <location>
        <begin position="166"/>
        <end position="189"/>
    </location>
</feature>
<gene>
    <name evidence="3" type="ORF">A3H70_03545</name>
</gene>
<dbReference type="Proteomes" id="UP000178109">
    <property type="component" value="Unassembled WGS sequence"/>
</dbReference>
<evidence type="ECO:0000313" key="3">
    <source>
        <dbReference type="EMBL" id="OGY92285.1"/>
    </source>
</evidence>
<proteinExistence type="predicted"/>
<reference evidence="3 4" key="1">
    <citation type="journal article" date="2016" name="Nat. Commun.">
        <title>Thousands of microbial genomes shed light on interconnected biogeochemical processes in an aquifer system.</title>
        <authorList>
            <person name="Anantharaman K."/>
            <person name="Brown C.T."/>
            <person name="Hug L.A."/>
            <person name="Sharon I."/>
            <person name="Castelle C.J."/>
            <person name="Probst A.J."/>
            <person name="Thomas B.C."/>
            <person name="Singh A."/>
            <person name="Wilkins M.J."/>
            <person name="Karaoz U."/>
            <person name="Brodie E.L."/>
            <person name="Williams K.H."/>
            <person name="Hubbard S.S."/>
            <person name="Banfield J.F."/>
        </authorList>
    </citation>
    <scope>NUCLEOTIDE SEQUENCE [LARGE SCALE GENOMIC DNA]</scope>
</reference>
<keyword evidence="2" id="KW-0472">Membrane</keyword>
<feature type="compositionally biased region" description="Polar residues" evidence="1">
    <location>
        <begin position="1"/>
        <end position="11"/>
    </location>
</feature>
<feature type="transmembrane region" description="Helical" evidence="2">
    <location>
        <begin position="283"/>
        <end position="301"/>
    </location>
</feature>
<protein>
    <recommendedName>
        <fullName evidence="5">DUF4012 domain-containing protein</fullName>
    </recommendedName>
</protein>